<organism evidence="2 3">
    <name type="scientific">Acidovorax temperans</name>
    <dbReference type="NCBI Taxonomy" id="80878"/>
    <lineage>
        <taxon>Bacteria</taxon>
        <taxon>Pseudomonadati</taxon>
        <taxon>Pseudomonadota</taxon>
        <taxon>Betaproteobacteria</taxon>
        <taxon>Burkholderiales</taxon>
        <taxon>Comamonadaceae</taxon>
        <taxon>Acidovorax</taxon>
    </lineage>
</organism>
<dbReference type="Proteomes" id="UP000032566">
    <property type="component" value="Unassembled WGS sequence"/>
</dbReference>
<dbReference type="STRING" id="80878.RP29_03235"/>
<keyword evidence="3" id="KW-1185">Reference proteome</keyword>
<keyword evidence="1" id="KW-0732">Signal</keyword>
<sequence length="187" mass="20304">MNMQKNRRQLALALSLLLLAAPLVFASFYVYEKHQAAADNLQKLEPRYARLKGLIAQESDIATLLEQTQKAGEKYVYPAAQDATQAGNAAQQRIREILTAAGLQISSSQALPSKPEKSFERIPLSVRAEGDLLALESALAVLSAQLPLILIQELDVQVIGGLQQSLPPGVSPRLAVQFSFSVLKGQK</sequence>
<dbReference type="OrthoDB" id="8904003at2"/>
<dbReference type="InterPro" id="IPR034756">
    <property type="entry name" value="T2SSM_b"/>
</dbReference>
<dbReference type="AlphaFoldDB" id="A0A0D7KD71"/>
<evidence type="ECO:0000256" key="1">
    <source>
        <dbReference type="SAM" id="SignalP"/>
    </source>
</evidence>
<name>A0A0D7KD71_9BURK</name>
<dbReference type="NCBIfam" id="NF040576">
    <property type="entry name" value="T2SS_GspM_XpsM"/>
    <property type="match status" value="1"/>
</dbReference>
<dbReference type="PATRIC" id="fig|80878.5.peg.3974"/>
<dbReference type="Pfam" id="PF10741">
    <property type="entry name" value="T2SSM_b"/>
    <property type="match status" value="1"/>
</dbReference>
<dbReference type="EMBL" id="JXYQ01000008">
    <property type="protein sequence ID" value="KJA11984.1"/>
    <property type="molecule type" value="Genomic_DNA"/>
</dbReference>
<proteinExistence type="predicted"/>
<feature type="chain" id="PRO_5002321059" evidence="1">
    <location>
        <begin position="27"/>
        <end position="187"/>
    </location>
</feature>
<protein>
    <submittedName>
        <fullName evidence="2">General secretion pathway protein GspM</fullName>
    </submittedName>
</protein>
<reference evidence="2 3" key="1">
    <citation type="submission" date="2014-12" db="EMBL/GenBank/DDBJ databases">
        <title>Isolation of bacteria from lake water.</title>
        <authorList>
            <person name="Sheng K.-Y."/>
            <person name="Chin P.-S."/>
            <person name="Chan K.-G."/>
            <person name="Tan G.S."/>
        </authorList>
    </citation>
    <scope>NUCLEOTIDE SEQUENCE [LARGE SCALE GENOMIC DNA]</scope>
    <source>
        <strain evidence="2 3">KY4</strain>
    </source>
</reference>
<accession>A0A0D7KD71</accession>
<gene>
    <name evidence="2" type="ORF">RP29_03235</name>
</gene>
<evidence type="ECO:0000313" key="3">
    <source>
        <dbReference type="Proteomes" id="UP000032566"/>
    </source>
</evidence>
<feature type="signal peptide" evidence="1">
    <location>
        <begin position="1"/>
        <end position="26"/>
    </location>
</feature>
<comment type="caution">
    <text evidence="2">The sequence shown here is derived from an EMBL/GenBank/DDBJ whole genome shotgun (WGS) entry which is preliminary data.</text>
</comment>
<dbReference type="RefSeq" id="WP_044395730.1">
    <property type="nucleotide sequence ID" value="NZ_JXYQ01000008.1"/>
</dbReference>
<evidence type="ECO:0000313" key="2">
    <source>
        <dbReference type="EMBL" id="KJA11984.1"/>
    </source>
</evidence>